<evidence type="ECO:0000256" key="8">
    <source>
        <dbReference type="PIRNR" id="PIRNR005096"/>
    </source>
</evidence>
<evidence type="ECO:0000256" key="2">
    <source>
        <dbReference type="ARBA" id="ARBA00005028"/>
    </source>
</evidence>
<dbReference type="CDD" id="cd09019">
    <property type="entry name" value="galactose_mutarotase_like"/>
    <property type="match status" value="1"/>
</dbReference>
<evidence type="ECO:0000313" key="10">
    <source>
        <dbReference type="Proteomes" id="UP001357452"/>
    </source>
</evidence>
<comment type="caution">
    <text evidence="9">The sequence shown here is derived from an EMBL/GenBank/DDBJ whole genome shotgun (WGS) entry which is preliminary data.</text>
</comment>
<dbReference type="InterPro" id="IPR015443">
    <property type="entry name" value="Aldose_1-epimerase"/>
</dbReference>
<dbReference type="Pfam" id="PF01263">
    <property type="entry name" value="Aldose_epim"/>
    <property type="match status" value="1"/>
</dbReference>
<comment type="pathway">
    <text evidence="2 8">Carbohydrate metabolism; hexose metabolism.</text>
</comment>
<evidence type="ECO:0000256" key="3">
    <source>
        <dbReference type="ARBA" id="ARBA00006206"/>
    </source>
</evidence>
<organism evidence="9 10">
    <name type="scientific">Niabella digestorum</name>
    <dbReference type="NCBI Taxonomy" id="3117701"/>
    <lineage>
        <taxon>Bacteria</taxon>
        <taxon>Pseudomonadati</taxon>
        <taxon>Bacteroidota</taxon>
        <taxon>Chitinophagia</taxon>
        <taxon>Chitinophagales</taxon>
        <taxon>Chitinophagaceae</taxon>
        <taxon>Niabella</taxon>
    </lineage>
</organism>
<dbReference type="Gene3D" id="2.70.98.10">
    <property type="match status" value="1"/>
</dbReference>
<keyword evidence="5" id="KW-0106">Calcium</keyword>
<proteinExistence type="inferred from homology"/>
<evidence type="ECO:0000256" key="7">
    <source>
        <dbReference type="ARBA" id="ARBA00023277"/>
    </source>
</evidence>
<dbReference type="InterPro" id="IPR047215">
    <property type="entry name" value="Galactose_mutarotase-like"/>
</dbReference>
<comment type="catalytic activity">
    <reaction evidence="8">
        <text>alpha-D-glucose = beta-D-glucose</text>
        <dbReference type="Rhea" id="RHEA:10264"/>
        <dbReference type="ChEBI" id="CHEBI:15903"/>
        <dbReference type="ChEBI" id="CHEBI:17925"/>
        <dbReference type="EC" id="5.1.3.3"/>
    </reaction>
</comment>
<protein>
    <recommendedName>
        <fullName evidence="8">Aldose 1-epimerase</fullName>
        <ecNumber evidence="8">5.1.3.3</ecNumber>
    </recommendedName>
</protein>
<name>A0ABU7RE74_9BACT</name>
<evidence type="ECO:0000256" key="4">
    <source>
        <dbReference type="ARBA" id="ARBA00011245"/>
    </source>
</evidence>
<evidence type="ECO:0000256" key="1">
    <source>
        <dbReference type="ARBA" id="ARBA00001913"/>
    </source>
</evidence>
<dbReference type="InterPro" id="IPR011013">
    <property type="entry name" value="Gal_mutarotase_sf_dom"/>
</dbReference>
<comment type="cofactor">
    <cofactor evidence="1">
        <name>Ca(2+)</name>
        <dbReference type="ChEBI" id="CHEBI:29108"/>
    </cofactor>
</comment>
<evidence type="ECO:0000256" key="6">
    <source>
        <dbReference type="ARBA" id="ARBA00023235"/>
    </source>
</evidence>
<dbReference type="InterPro" id="IPR008183">
    <property type="entry name" value="Aldose_1/G6P_1-epimerase"/>
</dbReference>
<comment type="similarity">
    <text evidence="3 8">Belongs to the aldose epimerase family.</text>
</comment>
<evidence type="ECO:0000256" key="5">
    <source>
        <dbReference type="ARBA" id="ARBA00022837"/>
    </source>
</evidence>
<keyword evidence="10" id="KW-1185">Reference proteome</keyword>
<dbReference type="SUPFAM" id="SSF74650">
    <property type="entry name" value="Galactose mutarotase-like"/>
    <property type="match status" value="1"/>
</dbReference>
<sequence>MVEITEQQHGKHPNGKDIFVYTLRNSNDTIVKITNYGAIIMAIKIKKSDNTYNDIVLGFDEPSQYWSEEYLKQYPYFGAAIGRYGNRIDKSSITIDGVTYQLNSHNPEFQLHGGVEGFDKKVWERIPTADDTLVLQYISPDGEEGFPGELTTQIIFKLNDSDELSYEYKATTTKPTAVNLTHHSYFNLNNGEGDIHTHRLRINASNYLEQDKNYCTTGKVLPVKGTRNDFTSFNETGKIENAEKGIDISFPLDQVGIEHVAAEAEFNGTKLQVFTTEPLVHLYNACGSPEIKGKNGTLYKPFSGFCFETQKHPNAIRVEGFPNTILRPGEEYYTKTIYRITTT</sequence>
<keyword evidence="6 8" id="KW-0413">Isomerase</keyword>
<dbReference type="InterPro" id="IPR014718">
    <property type="entry name" value="GH-type_carb-bd"/>
</dbReference>
<gene>
    <name evidence="9" type="ORF">V2H41_03345</name>
</gene>
<dbReference type="Proteomes" id="UP001357452">
    <property type="component" value="Unassembled WGS sequence"/>
</dbReference>
<reference evidence="9 10" key="1">
    <citation type="submission" date="2024-01" db="EMBL/GenBank/DDBJ databases">
        <title>Niabella digestum sp. nov., isolated from waste digestion system.</title>
        <authorList>
            <person name="Zhang L."/>
        </authorList>
    </citation>
    <scope>NUCLEOTIDE SEQUENCE [LARGE SCALE GENOMIC DNA]</scope>
    <source>
        <strain evidence="9 10">A18</strain>
    </source>
</reference>
<accession>A0ABU7RE74</accession>
<dbReference type="PANTHER" id="PTHR10091">
    <property type="entry name" value="ALDOSE-1-EPIMERASE"/>
    <property type="match status" value="1"/>
</dbReference>
<dbReference type="PIRSF" id="PIRSF005096">
    <property type="entry name" value="GALM"/>
    <property type="match status" value="1"/>
</dbReference>
<dbReference type="RefSeq" id="WP_330973708.1">
    <property type="nucleotide sequence ID" value="NZ_JAZGLY010000002.1"/>
</dbReference>
<keyword evidence="7 8" id="KW-0119">Carbohydrate metabolism</keyword>
<evidence type="ECO:0000313" key="9">
    <source>
        <dbReference type="EMBL" id="MEE6186298.1"/>
    </source>
</evidence>
<dbReference type="GO" id="GO:0016853">
    <property type="term" value="F:isomerase activity"/>
    <property type="evidence" value="ECO:0007669"/>
    <property type="project" value="UniProtKB-KW"/>
</dbReference>
<comment type="subunit">
    <text evidence="4">Monomer.</text>
</comment>
<dbReference type="EC" id="5.1.3.3" evidence="8"/>
<dbReference type="PANTHER" id="PTHR10091:SF0">
    <property type="entry name" value="GALACTOSE MUTAROTASE"/>
    <property type="match status" value="1"/>
</dbReference>
<dbReference type="EMBL" id="JAZGLY010000002">
    <property type="protein sequence ID" value="MEE6186298.1"/>
    <property type="molecule type" value="Genomic_DNA"/>
</dbReference>